<dbReference type="RefSeq" id="WP_160837913.1">
    <property type="nucleotide sequence ID" value="NZ_WMET01000003.1"/>
</dbReference>
<reference evidence="1 2" key="1">
    <citation type="submission" date="2019-11" db="EMBL/GenBank/DDBJ databases">
        <title>Genome sequences of 17 halophilic strains isolated from different environments.</title>
        <authorList>
            <person name="Furrow R.E."/>
        </authorList>
    </citation>
    <scope>NUCLEOTIDE SEQUENCE [LARGE SCALE GENOMIC DNA]</scope>
    <source>
        <strain evidence="1 2">22511_23_Filter</strain>
    </source>
</reference>
<evidence type="ECO:0000313" key="1">
    <source>
        <dbReference type="EMBL" id="MYL20790.1"/>
    </source>
</evidence>
<dbReference type="Proteomes" id="UP000460949">
    <property type="component" value="Unassembled WGS sequence"/>
</dbReference>
<proteinExistence type="predicted"/>
<protein>
    <submittedName>
        <fullName evidence="1">Uncharacterized protein</fullName>
    </submittedName>
</protein>
<organism evidence="1 2">
    <name type="scientific">Halobacillus litoralis</name>
    <dbReference type="NCBI Taxonomy" id="45668"/>
    <lineage>
        <taxon>Bacteria</taxon>
        <taxon>Bacillati</taxon>
        <taxon>Bacillota</taxon>
        <taxon>Bacilli</taxon>
        <taxon>Bacillales</taxon>
        <taxon>Bacillaceae</taxon>
        <taxon>Halobacillus</taxon>
    </lineage>
</organism>
<name>A0A845DTH9_9BACI</name>
<evidence type="ECO:0000313" key="2">
    <source>
        <dbReference type="Proteomes" id="UP000460949"/>
    </source>
</evidence>
<accession>A0A845DTH9</accession>
<dbReference type="AlphaFoldDB" id="A0A845DTH9"/>
<gene>
    <name evidence="1" type="ORF">GLW04_12885</name>
</gene>
<dbReference type="EMBL" id="WMET01000003">
    <property type="protein sequence ID" value="MYL20790.1"/>
    <property type="molecule type" value="Genomic_DNA"/>
</dbReference>
<comment type="caution">
    <text evidence="1">The sequence shown here is derived from an EMBL/GenBank/DDBJ whole genome shotgun (WGS) entry which is preliminary data.</text>
</comment>
<sequence length="179" mass="20691">MTHYLQPVIEKEEAVQKMSGQIHTGLWKKLRKTKQLTSMEQVYIPFYCFDYKAVTHSLPDGLEGRMAIEPLSRMSAILPVDLPLEESSRGFWPVQGEVSKQEAREVLYWEMFSKEKRREKIQVEIVNRFVVYVPYWLGYIKDGKGYDVLALDGLNGKVDVPIKDTVLSYVCAHDEVNMG</sequence>